<comment type="caution">
    <text evidence="1">The sequence shown here is derived from an EMBL/GenBank/DDBJ whole genome shotgun (WGS) entry which is preliminary data.</text>
</comment>
<sequence>MAHDLQLGSVGLSQVLNILSLRRGVSWLDDEHLSRRPGPMGLREAIVRVRRVCLTPVCVCLLVGLHPLDAALLERPRCTLHTLFLAIARRSPDERWCYPNVLSCSSPSTAGDLGIWEQREYDVSRKEESHRRKPSATQK</sequence>
<organism evidence="1 2">
    <name type="scientific">Anthostomella pinea</name>
    <dbReference type="NCBI Taxonomy" id="933095"/>
    <lineage>
        <taxon>Eukaryota</taxon>
        <taxon>Fungi</taxon>
        <taxon>Dikarya</taxon>
        <taxon>Ascomycota</taxon>
        <taxon>Pezizomycotina</taxon>
        <taxon>Sordariomycetes</taxon>
        <taxon>Xylariomycetidae</taxon>
        <taxon>Xylariales</taxon>
        <taxon>Xylariaceae</taxon>
        <taxon>Anthostomella</taxon>
    </lineage>
</organism>
<protein>
    <submittedName>
        <fullName evidence="1">Uu.00g013880.m01.CDS01</fullName>
    </submittedName>
</protein>
<proteinExistence type="predicted"/>
<gene>
    <name evidence="1" type="ORF">KHLLAP_LOCUS13737</name>
</gene>
<reference evidence="1" key="1">
    <citation type="submission" date="2023-10" db="EMBL/GenBank/DDBJ databases">
        <authorList>
            <person name="Hackl T."/>
        </authorList>
    </citation>
    <scope>NUCLEOTIDE SEQUENCE</scope>
</reference>
<keyword evidence="2" id="KW-1185">Reference proteome</keyword>
<dbReference type="AlphaFoldDB" id="A0AAI8VY74"/>
<evidence type="ECO:0000313" key="1">
    <source>
        <dbReference type="EMBL" id="CAJ2513269.1"/>
    </source>
</evidence>
<name>A0AAI8VY74_9PEZI</name>
<evidence type="ECO:0000313" key="2">
    <source>
        <dbReference type="Proteomes" id="UP001295740"/>
    </source>
</evidence>
<dbReference type="EMBL" id="CAUWAG010000020">
    <property type="protein sequence ID" value="CAJ2513269.1"/>
    <property type="molecule type" value="Genomic_DNA"/>
</dbReference>
<dbReference type="Proteomes" id="UP001295740">
    <property type="component" value="Unassembled WGS sequence"/>
</dbReference>
<accession>A0AAI8VY74</accession>